<sequence>MVKYRRARMVAIGERIKKFRQEKELTQQALAEKLHVSRSAISNWEIGRNYPDLDVVILLSDVLAVSLDDLLREDQVMVKEVSQEQRKNKQRKWRLRMVSILLAVFVGLTGWLWYQEVGSVHQYISPIMSTRIAINSTSNEETIAVFEGKSYLEFTNRRWQQTLVNDASSSGSMNVAIYDQHNQMIKQFLLEAGQEQKLAELEKNTRYKVVISATEGDYWLNIY</sequence>
<dbReference type="PROSITE" id="PS50943">
    <property type="entry name" value="HTH_CROC1"/>
    <property type="match status" value="1"/>
</dbReference>
<dbReference type="Gene3D" id="1.10.260.40">
    <property type="entry name" value="lambda repressor-like DNA-binding domains"/>
    <property type="match status" value="1"/>
</dbReference>
<dbReference type="KEGG" id="vao:FA707_10035"/>
<reference evidence="4 5" key="1">
    <citation type="submission" date="2019-04" db="EMBL/GenBank/DDBJ databases">
        <title>Vagococcus sp. nov., isolated from faeces of yaks (Bos grunniens).</title>
        <authorList>
            <person name="Ge Y."/>
        </authorList>
    </citation>
    <scope>NUCLEOTIDE SEQUENCE [LARGE SCALE GENOMIC DNA]</scope>
    <source>
        <strain evidence="4 5">MN-17</strain>
    </source>
</reference>
<evidence type="ECO:0000313" key="4">
    <source>
        <dbReference type="EMBL" id="QCI87246.1"/>
    </source>
</evidence>
<dbReference type="PANTHER" id="PTHR46558">
    <property type="entry name" value="TRACRIPTIONAL REGULATORY PROTEIN-RELATED-RELATED"/>
    <property type="match status" value="1"/>
</dbReference>
<name>A0A4D7D0J3_9ENTE</name>
<dbReference type="Proteomes" id="UP000298615">
    <property type="component" value="Chromosome"/>
</dbReference>
<dbReference type="InterPro" id="IPR010982">
    <property type="entry name" value="Lambda_DNA-bd_dom_sf"/>
</dbReference>
<evidence type="ECO:0000256" key="2">
    <source>
        <dbReference type="SAM" id="Phobius"/>
    </source>
</evidence>
<dbReference type="SUPFAM" id="SSF47413">
    <property type="entry name" value="lambda repressor-like DNA-binding domains"/>
    <property type="match status" value="1"/>
</dbReference>
<keyword evidence="2" id="KW-0472">Membrane</keyword>
<keyword evidence="5" id="KW-1185">Reference proteome</keyword>
<dbReference type="Pfam" id="PF01381">
    <property type="entry name" value="HTH_3"/>
    <property type="match status" value="1"/>
</dbReference>
<evidence type="ECO:0000313" key="5">
    <source>
        <dbReference type="Proteomes" id="UP000298615"/>
    </source>
</evidence>
<feature type="transmembrane region" description="Helical" evidence="2">
    <location>
        <begin position="95"/>
        <end position="114"/>
    </location>
</feature>
<dbReference type="CDD" id="cd00093">
    <property type="entry name" value="HTH_XRE"/>
    <property type="match status" value="1"/>
</dbReference>
<accession>A0A4D7D0J3</accession>
<keyword evidence="1" id="KW-0238">DNA-binding</keyword>
<gene>
    <name evidence="4" type="ORF">FA707_10035</name>
</gene>
<evidence type="ECO:0000259" key="3">
    <source>
        <dbReference type="PROSITE" id="PS50943"/>
    </source>
</evidence>
<dbReference type="EMBL" id="CP039712">
    <property type="protein sequence ID" value="QCI87246.1"/>
    <property type="molecule type" value="Genomic_DNA"/>
</dbReference>
<evidence type="ECO:0000256" key="1">
    <source>
        <dbReference type="ARBA" id="ARBA00023125"/>
    </source>
</evidence>
<dbReference type="SMART" id="SM00530">
    <property type="entry name" value="HTH_XRE"/>
    <property type="match status" value="1"/>
</dbReference>
<protein>
    <submittedName>
        <fullName evidence="4">Helix-turn-helix domain-containing protein</fullName>
    </submittedName>
</protein>
<dbReference type="InterPro" id="IPR001387">
    <property type="entry name" value="Cro/C1-type_HTH"/>
</dbReference>
<keyword evidence="2" id="KW-1133">Transmembrane helix</keyword>
<proteinExistence type="predicted"/>
<feature type="domain" description="HTH cro/C1-type" evidence="3">
    <location>
        <begin position="16"/>
        <end position="70"/>
    </location>
</feature>
<dbReference type="PANTHER" id="PTHR46558:SF15">
    <property type="entry name" value="HELIX-TURN-HELIX DOMAIN PROTEIN"/>
    <property type="match status" value="1"/>
</dbReference>
<dbReference type="AlphaFoldDB" id="A0A4D7D0J3"/>
<keyword evidence="2" id="KW-0812">Transmembrane</keyword>
<dbReference type="GO" id="GO:0003677">
    <property type="term" value="F:DNA binding"/>
    <property type="evidence" value="ECO:0007669"/>
    <property type="project" value="UniProtKB-KW"/>
</dbReference>
<organism evidence="4 5">
    <name type="scientific">Vagococcus zengguangii</name>
    <dbReference type="NCBI Taxonomy" id="2571750"/>
    <lineage>
        <taxon>Bacteria</taxon>
        <taxon>Bacillati</taxon>
        <taxon>Bacillota</taxon>
        <taxon>Bacilli</taxon>
        <taxon>Lactobacillales</taxon>
        <taxon>Enterococcaceae</taxon>
        <taxon>Vagococcus</taxon>
    </lineage>
</organism>